<dbReference type="OrthoDB" id="10575728at2759"/>
<evidence type="ECO:0000313" key="1">
    <source>
        <dbReference type="EMBL" id="KIK33043.1"/>
    </source>
</evidence>
<dbReference type="HOGENOM" id="CLU_2224947_0_0_1"/>
<sequence length="106" mass="11865">MSSYSWTLSSRPLTTARDVLLSPARDIQIHSQTTPLSATGRAHHKSLLVCAQSDGIPKPEDLLTSLYRLFRSRGSWMDLMHDLGGVLGSCIVGHYYYSRAIDVWSR</sequence>
<reference evidence="2" key="2">
    <citation type="submission" date="2015-01" db="EMBL/GenBank/DDBJ databases">
        <title>Evolutionary Origins and Diversification of the Mycorrhizal Mutualists.</title>
        <authorList>
            <consortium name="DOE Joint Genome Institute"/>
            <consortium name="Mycorrhizal Genomics Consortium"/>
            <person name="Kohler A."/>
            <person name="Kuo A."/>
            <person name="Nagy L.G."/>
            <person name="Floudas D."/>
            <person name="Copeland A."/>
            <person name="Barry K.W."/>
            <person name="Cichocki N."/>
            <person name="Veneault-Fourrey C."/>
            <person name="LaButti K."/>
            <person name="Lindquist E.A."/>
            <person name="Lipzen A."/>
            <person name="Lundell T."/>
            <person name="Morin E."/>
            <person name="Murat C."/>
            <person name="Riley R."/>
            <person name="Ohm R."/>
            <person name="Sun H."/>
            <person name="Tunlid A."/>
            <person name="Henrissat B."/>
            <person name="Grigoriev I.V."/>
            <person name="Hibbett D.S."/>
            <person name="Martin F."/>
        </authorList>
    </citation>
    <scope>NUCLEOTIDE SEQUENCE [LARGE SCALE GENOMIC DNA]</scope>
    <source>
        <strain evidence="2">UH-Slu-Lm8-n1</strain>
    </source>
</reference>
<accession>A0A0D0AM69</accession>
<evidence type="ECO:0000313" key="2">
    <source>
        <dbReference type="Proteomes" id="UP000054485"/>
    </source>
</evidence>
<reference evidence="1 2" key="1">
    <citation type="submission" date="2014-04" db="EMBL/GenBank/DDBJ databases">
        <authorList>
            <consortium name="DOE Joint Genome Institute"/>
            <person name="Kuo A."/>
            <person name="Ruytinx J."/>
            <person name="Rineau F."/>
            <person name="Colpaert J."/>
            <person name="Kohler A."/>
            <person name="Nagy L.G."/>
            <person name="Floudas D."/>
            <person name="Copeland A."/>
            <person name="Barry K.W."/>
            <person name="Cichocki N."/>
            <person name="Veneault-Fourrey C."/>
            <person name="LaButti K."/>
            <person name="Lindquist E.A."/>
            <person name="Lipzen A."/>
            <person name="Lundell T."/>
            <person name="Morin E."/>
            <person name="Murat C."/>
            <person name="Sun H."/>
            <person name="Tunlid A."/>
            <person name="Henrissat B."/>
            <person name="Grigoriev I.V."/>
            <person name="Hibbett D.S."/>
            <person name="Martin F."/>
            <person name="Nordberg H.P."/>
            <person name="Cantor M.N."/>
            <person name="Hua S.X."/>
        </authorList>
    </citation>
    <scope>NUCLEOTIDE SEQUENCE [LARGE SCALE GENOMIC DNA]</scope>
    <source>
        <strain evidence="1 2">UH-Slu-Lm8-n1</strain>
    </source>
</reference>
<dbReference type="AlphaFoldDB" id="A0A0D0AM69"/>
<dbReference type="InParanoid" id="A0A0D0AM69"/>
<protein>
    <submittedName>
        <fullName evidence="1">Uncharacterized protein</fullName>
    </submittedName>
</protein>
<proteinExistence type="predicted"/>
<dbReference type="Proteomes" id="UP000054485">
    <property type="component" value="Unassembled WGS sequence"/>
</dbReference>
<dbReference type="EMBL" id="KN836043">
    <property type="protein sequence ID" value="KIK33043.1"/>
    <property type="molecule type" value="Genomic_DNA"/>
</dbReference>
<name>A0A0D0AM69_9AGAM</name>
<organism evidence="1 2">
    <name type="scientific">Suillus luteus UH-Slu-Lm8-n1</name>
    <dbReference type="NCBI Taxonomy" id="930992"/>
    <lineage>
        <taxon>Eukaryota</taxon>
        <taxon>Fungi</taxon>
        <taxon>Dikarya</taxon>
        <taxon>Basidiomycota</taxon>
        <taxon>Agaricomycotina</taxon>
        <taxon>Agaricomycetes</taxon>
        <taxon>Agaricomycetidae</taxon>
        <taxon>Boletales</taxon>
        <taxon>Suillineae</taxon>
        <taxon>Suillaceae</taxon>
        <taxon>Suillus</taxon>
    </lineage>
</organism>
<gene>
    <name evidence="1" type="ORF">CY34DRAFT_738521</name>
</gene>
<keyword evidence="2" id="KW-1185">Reference proteome</keyword>